<dbReference type="RefSeq" id="WP_113958305.1">
    <property type="nucleotide sequence ID" value="NZ_QNRR01000003.1"/>
</dbReference>
<dbReference type="AlphaFoldDB" id="A0A366HP80"/>
<feature type="signal peptide" evidence="1">
    <location>
        <begin position="1"/>
        <end position="27"/>
    </location>
</feature>
<evidence type="ECO:0000256" key="1">
    <source>
        <dbReference type="SAM" id="SignalP"/>
    </source>
</evidence>
<comment type="caution">
    <text evidence="2">The sequence shown here is derived from an EMBL/GenBank/DDBJ whole genome shotgun (WGS) entry which is preliminary data.</text>
</comment>
<dbReference type="InterPro" id="IPR006311">
    <property type="entry name" value="TAT_signal"/>
</dbReference>
<dbReference type="SUPFAM" id="SSF56935">
    <property type="entry name" value="Porins"/>
    <property type="match status" value="1"/>
</dbReference>
<evidence type="ECO:0000313" key="3">
    <source>
        <dbReference type="Proteomes" id="UP000253426"/>
    </source>
</evidence>
<evidence type="ECO:0000313" key="2">
    <source>
        <dbReference type="EMBL" id="RBP45171.1"/>
    </source>
</evidence>
<sequence>MHLKKHIGRRNLLLLAAAVSAAGALHAGEPVIASSGKSAKDVITTEKKDESIYDKIWGLATIYKNKDNPVLQEFKLRGRYQGQYHWVDSDQGDDDGWEDRRSRFGFDAKLFNQFEVRLDAQSSDEFDPFYNGLVDAYVKWKPSDSFALTVGRQKPQIAYYDFLQSTNNQPTFERSQIFNQLRVDRVVGAVFEGKVDKFTWQAGIYSNDIDEEFGQFDGGIAYGAGVGYNLKDALGTDKADLRFDWLHSEADDEGATILDRYEDLFTTTFWVKEGRWSLVTEFFLATGGDPGWDDAFGFYIQPTFDIIKDKLQAVGRYSFSVGDGNNSVQAQSRYERAAPELTGSGRGENYNAFYGGLQYFIYGDKLKVLAGAEYATVDGGGNGGDYDGWTVLTGVRFSF</sequence>
<gene>
    <name evidence="2" type="ORF">DES53_103168</name>
</gene>
<organism evidence="2 3">
    <name type="scientific">Roseimicrobium gellanilyticum</name>
    <dbReference type="NCBI Taxonomy" id="748857"/>
    <lineage>
        <taxon>Bacteria</taxon>
        <taxon>Pseudomonadati</taxon>
        <taxon>Verrucomicrobiota</taxon>
        <taxon>Verrucomicrobiia</taxon>
        <taxon>Verrucomicrobiales</taxon>
        <taxon>Verrucomicrobiaceae</taxon>
        <taxon>Roseimicrobium</taxon>
    </lineage>
</organism>
<keyword evidence="1" id="KW-0732">Signal</keyword>
<dbReference type="InterPro" id="IPR010870">
    <property type="entry name" value="Porin_O/P"/>
</dbReference>
<dbReference type="EMBL" id="QNRR01000003">
    <property type="protein sequence ID" value="RBP45171.1"/>
    <property type="molecule type" value="Genomic_DNA"/>
</dbReference>
<protein>
    <submittedName>
        <fullName evidence="2">Phosphate-selective porin O/P</fullName>
    </submittedName>
</protein>
<feature type="chain" id="PRO_5016671294" evidence="1">
    <location>
        <begin position="28"/>
        <end position="399"/>
    </location>
</feature>
<reference evidence="2 3" key="1">
    <citation type="submission" date="2018-06" db="EMBL/GenBank/DDBJ databases">
        <title>Genomic Encyclopedia of Type Strains, Phase IV (KMG-IV): sequencing the most valuable type-strain genomes for metagenomic binning, comparative biology and taxonomic classification.</title>
        <authorList>
            <person name="Goeker M."/>
        </authorList>
    </citation>
    <scope>NUCLEOTIDE SEQUENCE [LARGE SCALE GENOMIC DNA]</scope>
    <source>
        <strain evidence="2 3">DSM 25532</strain>
    </source>
</reference>
<dbReference type="InterPro" id="IPR023614">
    <property type="entry name" value="Porin_dom_sf"/>
</dbReference>
<dbReference type="PROSITE" id="PS51318">
    <property type="entry name" value="TAT"/>
    <property type="match status" value="1"/>
</dbReference>
<accession>A0A366HP80</accession>
<dbReference type="Proteomes" id="UP000253426">
    <property type="component" value="Unassembled WGS sequence"/>
</dbReference>
<dbReference type="OrthoDB" id="178488at2"/>
<keyword evidence="3" id="KW-1185">Reference proteome</keyword>
<name>A0A366HP80_9BACT</name>
<dbReference type="Pfam" id="PF07396">
    <property type="entry name" value="Porin_O_P"/>
    <property type="match status" value="1"/>
</dbReference>
<dbReference type="Gene3D" id="2.40.160.10">
    <property type="entry name" value="Porin"/>
    <property type="match status" value="1"/>
</dbReference>
<proteinExistence type="predicted"/>